<keyword evidence="2" id="KW-1185">Reference proteome</keyword>
<accession>A0ABV7C019</accession>
<organism evidence="1 2">
    <name type="scientific">Falsiroseomonas tokyonensis</name>
    <dbReference type="NCBI Taxonomy" id="430521"/>
    <lineage>
        <taxon>Bacteria</taxon>
        <taxon>Pseudomonadati</taxon>
        <taxon>Pseudomonadota</taxon>
        <taxon>Alphaproteobacteria</taxon>
        <taxon>Acetobacterales</taxon>
        <taxon>Roseomonadaceae</taxon>
        <taxon>Falsiroseomonas</taxon>
    </lineage>
</organism>
<dbReference type="EMBL" id="JBHRSB010000007">
    <property type="protein sequence ID" value="MFC3002674.1"/>
    <property type="molecule type" value="Genomic_DNA"/>
</dbReference>
<reference evidence="2" key="1">
    <citation type="journal article" date="2019" name="Int. J. Syst. Evol. Microbiol.">
        <title>The Global Catalogue of Microorganisms (GCM) 10K type strain sequencing project: providing services to taxonomists for standard genome sequencing and annotation.</title>
        <authorList>
            <consortium name="The Broad Institute Genomics Platform"/>
            <consortium name="The Broad Institute Genome Sequencing Center for Infectious Disease"/>
            <person name="Wu L."/>
            <person name="Ma J."/>
        </authorList>
    </citation>
    <scope>NUCLEOTIDE SEQUENCE [LARGE SCALE GENOMIC DNA]</scope>
    <source>
        <strain evidence="2">CGMCC 1.16855</strain>
    </source>
</reference>
<sequence>MAEAAGGQDLRARLRAAKPAERGPLLRAAYLAAGPQPGRIDLLTTAHQLEPALAAGVLEDLCREAPEDAVARAALIEIRQREGDAPAARRLAGEDLARHRESPAAALAYLQMAAADPAPETHLVARLLAALPRSIARDSLALLFAGRLGRALLPVEPEAFAQDLRERAVRVIRSEAEQDPATGVFHARVAQASTVAVIGNGPSLLGQGRGAALDAMPLLVRCNFPMLAGLEADLGHRTDIVFFVQALKSRIAGELAARHPSFRDAWLAFYAGAHPGPPAPILIEGRPARHCQLPHELARLGVSLSYSAATTGLRALIFFAVFAGRPVAAHGFDFFGGAHSAWRARPAIPGLHHRPNFERGFCTHVLAPHFGVAFS</sequence>
<proteinExistence type="predicted"/>
<name>A0ABV7C019_9PROT</name>
<comment type="caution">
    <text evidence="1">The sequence shown here is derived from an EMBL/GenBank/DDBJ whole genome shotgun (WGS) entry which is preliminary data.</text>
</comment>
<dbReference type="RefSeq" id="WP_216838769.1">
    <property type="nucleotide sequence ID" value="NZ_JAFNJS010000007.1"/>
</dbReference>
<gene>
    <name evidence="1" type="ORF">ACFOD3_22430</name>
</gene>
<protein>
    <submittedName>
        <fullName evidence="1">Glycosyltransferase family 29 protein</fullName>
        <ecNumber evidence="1">2.4.-.-</ecNumber>
    </submittedName>
</protein>
<dbReference type="Pfam" id="PF00777">
    <property type="entry name" value="Glyco_transf_29"/>
    <property type="match status" value="1"/>
</dbReference>
<dbReference type="InterPro" id="IPR001675">
    <property type="entry name" value="Glyco_trans_29"/>
</dbReference>
<evidence type="ECO:0000313" key="2">
    <source>
        <dbReference type="Proteomes" id="UP001595420"/>
    </source>
</evidence>
<dbReference type="EC" id="2.4.-.-" evidence="1"/>
<dbReference type="GO" id="GO:0016757">
    <property type="term" value="F:glycosyltransferase activity"/>
    <property type="evidence" value="ECO:0007669"/>
    <property type="project" value="UniProtKB-KW"/>
</dbReference>
<keyword evidence="1" id="KW-0808">Transferase</keyword>
<evidence type="ECO:0000313" key="1">
    <source>
        <dbReference type="EMBL" id="MFC3002674.1"/>
    </source>
</evidence>
<dbReference type="Proteomes" id="UP001595420">
    <property type="component" value="Unassembled WGS sequence"/>
</dbReference>
<keyword evidence="1" id="KW-0328">Glycosyltransferase</keyword>